<organism evidence="2 3">
    <name type="scientific">Myotis myotis</name>
    <name type="common">Greater mouse-eared bat</name>
    <name type="synonym">Vespertilio myotis</name>
    <dbReference type="NCBI Taxonomy" id="51298"/>
    <lineage>
        <taxon>Eukaryota</taxon>
        <taxon>Metazoa</taxon>
        <taxon>Chordata</taxon>
        <taxon>Craniata</taxon>
        <taxon>Vertebrata</taxon>
        <taxon>Euteleostomi</taxon>
        <taxon>Mammalia</taxon>
        <taxon>Eutheria</taxon>
        <taxon>Laurasiatheria</taxon>
        <taxon>Chiroptera</taxon>
        <taxon>Yangochiroptera</taxon>
        <taxon>Vespertilionidae</taxon>
        <taxon>Myotis</taxon>
    </lineage>
</organism>
<dbReference type="EMBL" id="JABWUV010000010">
    <property type="protein sequence ID" value="KAF6324764.1"/>
    <property type="molecule type" value="Genomic_DNA"/>
</dbReference>
<sequence>MVPLVPPGPGPALENRGHTPSLSASTPRKGDNQGPRTASVVSLIECRLIHRKQVQPQLETDSKRSSEKTQPTSSPSPGRLHKHIGENKTHSHLKAGPGPTPQPWRLEWTREGKGGPGPEQPGCPELDWSRAEGKVMALLEPLLR</sequence>
<evidence type="ECO:0000313" key="3">
    <source>
        <dbReference type="Proteomes" id="UP000527355"/>
    </source>
</evidence>
<reference evidence="2 3" key="1">
    <citation type="journal article" date="2020" name="Nature">
        <title>Six reference-quality genomes reveal evolution of bat adaptations.</title>
        <authorList>
            <person name="Jebb D."/>
            <person name="Huang Z."/>
            <person name="Pippel M."/>
            <person name="Hughes G.M."/>
            <person name="Lavrichenko K."/>
            <person name="Devanna P."/>
            <person name="Winkler S."/>
            <person name="Jermiin L.S."/>
            <person name="Skirmuntt E.C."/>
            <person name="Katzourakis A."/>
            <person name="Burkitt-Gray L."/>
            <person name="Ray D.A."/>
            <person name="Sullivan K.A.M."/>
            <person name="Roscito J.G."/>
            <person name="Kirilenko B.M."/>
            <person name="Davalos L.M."/>
            <person name="Corthals A.P."/>
            <person name="Power M.L."/>
            <person name="Jones G."/>
            <person name="Ransome R.D."/>
            <person name="Dechmann D.K.N."/>
            <person name="Locatelli A.G."/>
            <person name="Puechmaille S.J."/>
            <person name="Fedrigo O."/>
            <person name="Jarvis E.D."/>
            <person name="Hiller M."/>
            <person name="Vernes S.C."/>
            <person name="Myers E.W."/>
            <person name="Teeling E.C."/>
        </authorList>
    </citation>
    <scope>NUCLEOTIDE SEQUENCE [LARGE SCALE GENOMIC DNA]</scope>
    <source>
        <strain evidence="2">MMyoMyo1</strain>
        <tissue evidence="2">Flight muscle</tissue>
    </source>
</reference>
<feature type="compositionally biased region" description="Pro residues" evidence="1">
    <location>
        <begin position="1"/>
        <end position="10"/>
    </location>
</feature>
<comment type="caution">
    <text evidence="2">The sequence shown here is derived from an EMBL/GenBank/DDBJ whole genome shotgun (WGS) entry which is preliminary data.</text>
</comment>
<name>A0A7J7VHX9_MYOMY</name>
<dbReference type="Proteomes" id="UP000527355">
    <property type="component" value="Unassembled WGS sequence"/>
</dbReference>
<feature type="region of interest" description="Disordered" evidence="1">
    <location>
        <begin position="1"/>
        <end position="129"/>
    </location>
</feature>
<keyword evidence="3" id="KW-1185">Reference proteome</keyword>
<gene>
    <name evidence="2" type="ORF">mMyoMyo1_008241</name>
</gene>
<protein>
    <submittedName>
        <fullName evidence="2">Uncharacterized protein</fullName>
    </submittedName>
</protein>
<dbReference type="AlphaFoldDB" id="A0A7J7VHX9"/>
<evidence type="ECO:0000256" key="1">
    <source>
        <dbReference type="SAM" id="MobiDB-lite"/>
    </source>
</evidence>
<accession>A0A7J7VHX9</accession>
<proteinExistence type="predicted"/>
<evidence type="ECO:0000313" key="2">
    <source>
        <dbReference type="EMBL" id="KAF6324764.1"/>
    </source>
</evidence>